<dbReference type="InterPro" id="IPR012338">
    <property type="entry name" value="Beta-lactam/transpept-like"/>
</dbReference>
<feature type="transmembrane region" description="Helical" evidence="1">
    <location>
        <begin position="338"/>
        <end position="360"/>
    </location>
</feature>
<dbReference type="PANTHER" id="PTHR43283">
    <property type="entry name" value="BETA-LACTAMASE-RELATED"/>
    <property type="match status" value="1"/>
</dbReference>
<proteinExistence type="predicted"/>
<keyword evidence="3" id="KW-0378">Hydrolase</keyword>
<dbReference type="GO" id="GO:0016787">
    <property type="term" value="F:hydrolase activity"/>
    <property type="evidence" value="ECO:0007669"/>
    <property type="project" value="UniProtKB-KW"/>
</dbReference>
<keyword evidence="1" id="KW-1133">Transmembrane helix</keyword>
<keyword evidence="1" id="KW-0812">Transmembrane</keyword>
<feature type="transmembrane region" description="Helical" evidence="1">
    <location>
        <begin position="391"/>
        <end position="411"/>
    </location>
</feature>
<dbReference type="SUPFAM" id="SSF56601">
    <property type="entry name" value="beta-lactamase/transpeptidase-like"/>
    <property type="match status" value="1"/>
</dbReference>
<accession>A0A4V2ELJ7</accession>
<gene>
    <name evidence="3" type="ORF">EWH70_22935</name>
</gene>
<evidence type="ECO:0000313" key="3">
    <source>
        <dbReference type="EMBL" id="RZQ61805.1"/>
    </source>
</evidence>
<evidence type="ECO:0000259" key="2">
    <source>
        <dbReference type="Pfam" id="PF00144"/>
    </source>
</evidence>
<dbReference type="InterPro" id="IPR001466">
    <property type="entry name" value="Beta-lactam-related"/>
</dbReference>
<dbReference type="Pfam" id="PF00144">
    <property type="entry name" value="Beta-lactamase"/>
    <property type="match status" value="1"/>
</dbReference>
<keyword evidence="4" id="KW-1185">Reference proteome</keyword>
<keyword evidence="1" id="KW-0472">Membrane</keyword>
<sequence length="449" mass="45183">MRVLLVVVAVLAGLGALLVVPAPVSPRTDRHGDGELAEALARVVERHGGAGYDRLSVAVVDRGAVRVAGLGADPGTPFQLASVAKALTGSLLADAVGRGEVTPATTLGEVFGAGRFADPVVAGVSLAELATHRSGIGARLPGAWWRSVPAVFGGPVLDSGDPGDVVAAVAALLAADLGSRGRFDYSNLGMGVLGQALAARAGMSYGQLLRTRLVAGAAVGEVPPGAADPGDELGRPVAPVVVAGLEPAGAGVYASAVDLARLLAAPVVAGARSGFGWVRVAGMSLHSGGFAGAGSFVAVTDEGRGVVVLGNTSRSVEPLGMELLGLPAAPGVVPPEPLVLVVALGVVSLGVLVVPPLLVWRRGLDRVSGPTVLLASAAVTLASWNLAPDAWWFRVLWPATVASLAVTTVTLSSQWPTLGSRGTWFRRTAHSAAWLVSTALLALGTAGWW</sequence>
<dbReference type="AlphaFoldDB" id="A0A4V2ELJ7"/>
<reference evidence="3 4" key="1">
    <citation type="submission" date="2019-02" db="EMBL/GenBank/DDBJ databases">
        <title>Draft genome sequence of Amycolatopsis sp. 8-3EHSu isolated from roots of Suaeda maritima.</title>
        <authorList>
            <person name="Duangmal K."/>
            <person name="Chantavorakit T."/>
        </authorList>
    </citation>
    <scope>NUCLEOTIDE SEQUENCE [LARGE SCALE GENOMIC DNA]</scope>
    <source>
        <strain evidence="3 4">8-3EHSu</strain>
    </source>
</reference>
<dbReference type="OrthoDB" id="3171327at2"/>
<dbReference type="Gene3D" id="3.40.710.10">
    <property type="entry name" value="DD-peptidase/beta-lactamase superfamily"/>
    <property type="match status" value="1"/>
</dbReference>
<organism evidence="3 4">
    <name type="scientific">Amycolatopsis suaedae</name>
    <dbReference type="NCBI Taxonomy" id="2510978"/>
    <lineage>
        <taxon>Bacteria</taxon>
        <taxon>Bacillati</taxon>
        <taxon>Actinomycetota</taxon>
        <taxon>Actinomycetes</taxon>
        <taxon>Pseudonocardiales</taxon>
        <taxon>Pseudonocardiaceae</taxon>
        <taxon>Amycolatopsis</taxon>
    </lineage>
</organism>
<dbReference type="Proteomes" id="UP000292003">
    <property type="component" value="Unassembled WGS sequence"/>
</dbReference>
<feature type="transmembrane region" description="Helical" evidence="1">
    <location>
        <begin position="367"/>
        <end position="385"/>
    </location>
</feature>
<evidence type="ECO:0000313" key="4">
    <source>
        <dbReference type="Proteomes" id="UP000292003"/>
    </source>
</evidence>
<protein>
    <submittedName>
        <fullName evidence="3">Class A beta-lactamase-related serine hydrolase</fullName>
    </submittedName>
</protein>
<feature type="domain" description="Beta-lactamase-related" evidence="2">
    <location>
        <begin position="51"/>
        <end position="314"/>
    </location>
</feature>
<feature type="transmembrane region" description="Helical" evidence="1">
    <location>
        <begin position="432"/>
        <end position="448"/>
    </location>
</feature>
<comment type="caution">
    <text evidence="3">The sequence shown here is derived from an EMBL/GenBank/DDBJ whole genome shotgun (WGS) entry which is preliminary data.</text>
</comment>
<evidence type="ECO:0000256" key="1">
    <source>
        <dbReference type="SAM" id="Phobius"/>
    </source>
</evidence>
<dbReference type="EMBL" id="SFCC01000011">
    <property type="protein sequence ID" value="RZQ61805.1"/>
    <property type="molecule type" value="Genomic_DNA"/>
</dbReference>
<name>A0A4V2ELJ7_9PSEU</name>
<dbReference type="RefSeq" id="WP_130477537.1">
    <property type="nucleotide sequence ID" value="NZ_SFCC01000011.1"/>
</dbReference>
<dbReference type="InterPro" id="IPR050789">
    <property type="entry name" value="Diverse_Enzym_Activities"/>
</dbReference>